<comment type="similarity">
    <text evidence="1 4">Belongs to the DNase I family.</text>
</comment>
<gene>
    <name evidence="9" type="ORF">PHET_10306</name>
</gene>
<evidence type="ECO:0000259" key="8">
    <source>
        <dbReference type="Pfam" id="PF03372"/>
    </source>
</evidence>
<feature type="active site" evidence="5">
    <location>
        <position position="98"/>
    </location>
</feature>
<feature type="chain" id="PRO_5035308290" description="Deoxyribonuclease" evidence="7">
    <location>
        <begin position="21"/>
        <end position="273"/>
    </location>
</feature>
<dbReference type="GO" id="GO:0005634">
    <property type="term" value="C:nucleus"/>
    <property type="evidence" value="ECO:0007669"/>
    <property type="project" value="TreeGrafter"/>
</dbReference>
<evidence type="ECO:0000256" key="4">
    <source>
        <dbReference type="PIRNR" id="PIRNR000988"/>
    </source>
</evidence>
<dbReference type="SUPFAM" id="SSF56219">
    <property type="entry name" value="DNase I-like"/>
    <property type="match status" value="1"/>
</dbReference>
<dbReference type="Gene3D" id="3.60.10.10">
    <property type="entry name" value="Endonuclease/exonuclease/phosphatase"/>
    <property type="match status" value="1"/>
</dbReference>
<dbReference type="PANTHER" id="PTHR11371:SF31">
    <property type="entry name" value="EXTRACELLULAR NUCLEASE"/>
    <property type="match status" value="1"/>
</dbReference>
<feature type="signal peptide" evidence="7">
    <location>
        <begin position="1"/>
        <end position="20"/>
    </location>
</feature>
<dbReference type="GO" id="GO:0004530">
    <property type="term" value="F:deoxyribonuclease I activity"/>
    <property type="evidence" value="ECO:0007669"/>
    <property type="project" value="TreeGrafter"/>
</dbReference>
<evidence type="ECO:0000256" key="2">
    <source>
        <dbReference type="ARBA" id="ARBA00022722"/>
    </source>
</evidence>
<keyword evidence="10" id="KW-1185">Reference proteome</keyword>
<feature type="active site" evidence="5">
    <location>
        <position position="149"/>
    </location>
</feature>
<reference evidence="9" key="1">
    <citation type="submission" date="2019-05" db="EMBL/GenBank/DDBJ databases">
        <title>Annotation for the trematode Paragonimus heterotremus.</title>
        <authorList>
            <person name="Choi Y.-J."/>
        </authorList>
    </citation>
    <scope>NUCLEOTIDE SEQUENCE</scope>
    <source>
        <strain evidence="9">LC</strain>
    </source>
</reference>
<dbReference type="PIRSF" id="PIRSF000988">
    <property type="entry name" value="DNase_I_euk"/>
    <property type="match status" value="1"/>
</dbReference>
<dbReference type="Proteomes" id="UP000748531">
    <property type="component" value="Unassembled WGS sequence"/>
</dbReference>
<evidence type="ECO:0000313" key="9">
    <source>
        <dbReference type="EMBL" id="KAF5394767.1"/>
    </source>
</evidence>
<dbReference type="PRINTS" id="PR00130">
    <property type="entry name" value="DNASEI"/>
</dbReference>
<evidence type="ECO:0000256" key="3">
    <source>
        <dbReference type="ARBA" id="ARBA00022801"/>
    </source>
</evidence>
<keyword evidence="6" id="KW-1015">Disulfide bond</keyword>
<evidence type="ECO:0000256" key="1">
    <source>
        <dbReference type="ARBA" id="ARBA00007359"/>
    </source>
</evidence>
<feature type="domain" description="Endonuclease/exonuclease/phosphatase" evidence="8">
    <location>
        <begin position="24"/>
        <end position="265"/>
    </location>
</feature>
<keyword evidence="4" id="KW-0255">Endonuclease</keyword>
<accession>A0A8J4T6I1</accession>
<keyword evidence="7" id="KW-0732">Signal</keyword>
<evidence type="ECO:0000256" key="6">
    <source>
        <dbReference type="PIRSR" id="PIRSR000988-2"/>
    </source>
</evidence>
<dbReference type="EMBL" id="LUCH01017731">
    <property type="protein sequence ID" value="KAF5394767.1"/>
    <property type="molecule type" value="Genomic_DNA"/>
</dbReference>
<evidence type="ECO:0000256" key="7">
    <source>
        <dbReference type="SAM" id="SignalP"/>
    </source>
</evidence>
<dbReference type="GO" id="GO:0006308">
    <property type="term" value="P:DNA catabolic process"/>
    <property type="evidence" value="ECO:0007669"/>
    <property type="project" value="InterPro"/>
</dbReference>
<comment type="caution">
    <text evidence="9">The sequence shown here is derived from an EMBL/GenBank/DDBJ whole genome shotgun (WGS) entry which is preliminary data.</text>
</comment>
<dbReference type="InterPro" id="IPR036691">
    <property type="entry name" value="Endo/exonu/phosph_ase_sf"/>
</dbReference>
<dbReference type="AlphaFoldDB" id="A0A8J4T6I1"/>
<evidence type="ECO:0000256" key="5">
    <source>
        <dbReference type="PIRSR" id="PIRSR000988-1"/>
    </source>
</evidence>
<dbReference type="InterPro" id="IPR016202">
    <property type="entry name" value="DNase_I"/>
</dbReference>
<keyword evidence="3 4" id="KW-0378">Hydrolase</keyword>
<dbReference type="InterPro" id="IPR005135">
    <property type="entry name" value="Endo/exonuclease/phosphatase"/>
</dbReference>
<organism evidence="9 10">
    <name type="scientific">Paragonimus heterotremus</name>
    <dbReference type="NCBI Taxonomy" id="100268"/>
    <lineage>
        <taxon>Eukaryota</taxon>
        <taxon>Metazoa</taxon>
        <taxon>Spiralia</taxon>
        <taxon>Lophotrochozoa</taxon>
        <taxon>Platyhelminthes</taxon>
        <taxon>Trematoda</taxon>
        <taxon>Digenea</taxon>
        <taxon>Plagiorchiida</taxon>
        <taxon>Troglotremata</taxon>
        <taxon>Troglotrematidae</taxon>
        <taxon>Paragonimus</taxon>
    </lineage>
</organism>
<evidence type="ECO:0000313" key="10">
    <source>
        <dbReference type="Proteomes" id="UP000748531"/>
    </source>
</evidence>
<feature type="disulfide bond" description="Essential for enzymatic activity" evidence="6">
    <location>
        <begin position="187"/>
        <end position="223"/>
    </location>
</feature>
<protein>
    <recommendedName>
        <fullName evidence="4">Deoxyribonuclease</fullName>
    </recommendedName>
</protein>
<keyword evidence="2 4" id="KW-0540">Nuclease</keyword>
<dbReference type="GO" id="GO:0003677">
    <property type="term" value="F:DNA binding"/>
    <property type="evidence" value="ECO:0007669"/>
    <property type="project" value="TreeGrafter"/>
</dbReference>
<name>A0A8J4T6I1_9TREM</name>
<dbReference type="PANTHER" id="PTHR11371">
    <property type="entry name" value="DEOXYRIBONUCLEASE"/>
    <property type="match status" value="1"/>
</dbReference>
<proteinExistence type="inferred from homology"/>
<sequence>MRQVTLIALLVLLSLLYSDGLRMATFNIQVFGQTKMKKLEVRKALIKILARYDITFVQEIRDSEETAFPQLVSLLSKATGRNFAYNVSIRLGKTNSKEQYGVIYNPKLVTIVDVYQEPEDNVTFQRPPYAVLLYMPKTKVGKVAALITHIQPDAVVNEMNALYKVVGKIYRRWMKPILVLGDMNADCGYLSKAKLKALAFKKDGDFQWLVKDGQDTTVAAGNCAYDRIIAKDWKTQWYDNSSVHAFRFDEELKMNQEQAKAVSDHYPVEMQLR</sequence>
<dbReference type="Pfam" id="PF03372">
    <property type="entry name" value="Exo_endo_phos"/>
    <property type="match status" value="1"/>
</dbReference>
<dbReference type="OrthoDB" id="10061407at2759"/>
<dbReference type="SMART" id="SM00476">
    <property type="entry name" value="DNaseIc"/>
    <property type="match status" value="1"/>
</dbReference>